<evidence type="ECO:0000256" key="1">
    <source>
        <dbReference type="ARBA" id="ARBA00008416"/>
    </source>
</evidence>
<dbReference type="InterPro" id="IPR012093">
    <property type="entry name" value="Pirin"/>
</dbReference>
<dbReference type="Pfam" id="PF02678">
    <property type="entry name" value="Pirin"/>
    <property type="match status" value="1"/>
</dbReference>
<keyword evidence="5" id="KW-1185">Reference proteome</keyword>
<dbReference type="Proteomes" id="UP000254771">
    <property type="component" value="Unassembled WGS sequence"/>
</dbReference>
<dbReference type="InterPro" id="IPR003829">
    <property type="entry name" value="Pirin_N_dom"/>
</dbReference>
<dbReference type="EMBL" id="QFXE01000021">
    <property type="protein sequence ID" value="RDH82126.1"/>
    <property type="molecule type" value="Genomic_DNA"/>
</dbReference>
<dbReference type="AlphaFoldDB" id="A0A370DD97"/>
<organism evidence="4 5">
    <name type="scientific">endosymbiont of Escarpia spicata</name>
    <dbReference type="NCBI Taxonomy" id="2200908"/>
    <lineage>
        <taxon>Bacteria</taxon>
        <taxon>Pseudomonadati</taxon>
        <taxon>Pseudomonadota</taxon>
        <taxon>Gammaproteobacteria</taxon>
        <taxon>sulfur-oxidizing symbionts</taxon>
    </lineage>
</organism>
<name>A0A370DD97_9GAMM</name>
<dbReference type="InterPro" id="IPR011051">
    <property type="entry name" value="RmlC_Cupin_sf"/>
</dbReference>
<comment type="caution">
    <text evidence="4">The sequence shown here is derived from an EMBL/GenBank/DDBJ whole genome shotgun (WGS) entry which is preliminary data.</text>
</comment>
<evidence type="ECO:0000259" key="3">
    <source>
        <dbReference type="Pfam" id="PF02678"/>
    </source>
</evidence>
<gene>
    <name evidence="4" type="ORF">DIZ78_17050</name>
</gene>
<evidence type="ECO:0000256" key="2">
    <source>
        <dbReference type="RuleBase" id="RU003457"/>
    </source>
</evidence>
<dbReference type="InterPro" id="IPR014710">
    <property type="entry name" value="RmlC-like_jellyroll"/>
</dbReference>
<comment type="similarity">
    <text evidence="1 2">Belongs to the pirin family.</text>
</comment>
<evidence type="ECO:0000313" key="4">
    <source>
        <dbReference type="EMBL" id="RDH82126.1"/>
    </source>
</evidence>
<protein>
    <submittedName>
        <fullName evidence="4">Pilus assembly protein</fullName>
    </submittedName>
</protein>
<evidence type="ECO:0000313" key="5">
    <source>
        <dbReference type="Proteomes" id="UP000254771"/>
    </source>
</evidence>
<dbReference type="Gene3D" id="2.60.120.10">
    <property type="entry name" value="Jelly Rolls"/>
    <property type="match status" value="1"/>
</dbReference>
<dbReference type="PANTHER" id="PTHR43212">
    <property type="entry name" value="QUERCETIN 2,3-DIOXYGENASE"/>
    <property type="match status" value="1"/>
</dbReference>
<accession>A0A370DD97</accession>
<dbReference type="SUPFAM" id="SSF51182">
    <property type="entry name" value="RmlC-like cupins"/>
    <property type="match status" value="1"/>
</dbReference>
<feature type="domain" description="Pirin N-terminal" evidence="3">
    <location>
        <begin position="57"/>
        <end position="123"/>
    </location>
</feature>
<sequence length="227" mass="24747">MKILHRNHLPLGGFAGLREHQLVVDPKGFGEQTGSKAFSGLGNFVYLADARFQPHGETGLHPHREVDVLSFMIEGRISHEGSLGQGQSLPAFDVQVQRAGGEGFTHNEINPDGQQNRMIQLFVLPEKAGEAADYRICTTEAGNISRVYGGFGPNTHFTSRTIVEAARLNPGQDHQIKHDYMVYIATGKGTANGQPVEEGCLLKGSDLQFIAEETAYLIIIRLAAPLD</sequence>
<reference evidence="4 5" key="1">
    <citation type="journal article" date="2018" name="ISME J.">
        <title>Endosymbiont genomes yield clues of tubeworm success.</title>
        <authorList>
            <person name="Li Y."/>
            <person name="Liles M.R."/>
            <person name="Halanych K.M."/>
        </authorList>
    </citation>
    <scope>NUCLEOTIDE SEQUENCE [LARGE SCALE GENOMIC DNA]</scope>
    <source>
        <strain evidence="4">A1462</strain>
    </source>
</reference>
<dbReference type="PANTHER" id="PTHR43212:SF3">
    <property type="entry name" value="QUERCETIN 2,3-DIOXYGENASE"/>
    <property type="match status" value="1"/>
</dbReference>
<proteinExistence type="inferred from homology"/>